<name>A0A0C9WUL3_9AGAR</name>
<dbReference type="Proteomes" id="UP000054477">
    <property type="component" value="Unassembled WGS sequence"/>
</dbReference>
<organism evidence="1 2">
    <name type="scientific">Laccaria amethystina LaAM-08-1</name>
    <dbReference type="NCBI Taxonomy" id="1095629"/>
    <lineage>
        <taxon>Eukaryota</taxon>
        <taxon>Fungi</taxon>
        <taxon>Dikarya</taxon>
        <taxon>Basidiomycota</taxon>
        <taxon>Agaricomycotina</taxon>
        <taxon>Agaricomycetes</taxon>
        <taxon>Agaricomycetidae</taxon>
        <taxon>Agaricales</taxon>
        <taxon>Agaricineae</taxon>
        <taxon>Hydnangiaceae</taxon>
        <taxon>Laccaria</taxon>
    </lineage>
</organism>
<gene>
    <name evidence="1" type="ORF">K443DRAFT_25765</name>
</gene>
<accession>A0A0C9WUL3</accession>
<evidence type="ECO:0000313" key="1">
    <source>
        <dbReference type="EMBL" id="KIJ95945.1"/>
    </source>
</evidence>
<protein>
    <submittedName>
        <fullName evidence="1">Uncharacterized protein</fullName>
    </submittedName>
</protein>
<dbReference type="AlphaFoldDB" id="A0A0C9WUL3"/>
<reference evidence="2" key="2">
    <citation type="submission" date="2015-01" db="EMBL/GenBank/DDBJ databases">
        <title>Evolutionary Origins and Diversification of the Mycorrhizal Mutualists.</title>
        <authorList>
            <consortium name="DOE Joint Genome Institute"/>
            <consortium name="Mycorrhizal Genomics Consortium"/>
            <person name="Kohler A."/>
            <person name="Kuo A."/>
            <person name="Nagy L.G."/>
            <person name="Floudas D."/>
            <person name="Copeland A."/>
            <person name="Barry K.W."/>
            <person name="Cichocki N."/>
            <person name="Veneault-Fourrey C."/>
            <person name="LaButti K."/>
            <person name="Lindquist E.A."/>
            <person name="Lipzen A."/>
            <person name="Lundell T."/>
            <person name="Morin E."/>
            <person name="Murat C."/>
            <person name="Riley R."/>
            <person name="Ohm R."/>
            <person name="Sun H."/>
            <person name="Tunlid A."/>
            <person name="Henrissat B."/>
            <person name="Grigoriev I.V."/>
            <person name="Hibbett D.S."/>
            <person name="Martin F."/>
        </authorList>
    </citation>
    <scope>NUCLEOTIDE SEQUENCE [LARGE SCALE GENOMIC DNA]</scope>
    <source>
        <strain evidence="2">LaAM-08-1</strain>
    </source>
</reference>
<reference evidence="1 2" key="1">
    <citation type="submission" date="2014-04" db="EMBL/GenBank/DDBJ databases">
        <authorList>
            <consortium name="DOE Joint Genome Institute"/>
            <person name="Kuo A."/>
            <person name="Kohler A."/>
            <person name="Nagy L.G."/>
            <person name="Floudas D."/>
            <person name="Copeland A."/>
            <person name="Barry K.W."/>
            <person name="Cichocki N."/>
            <person name="Veneault-Fourrey C."/>
            <person name="LaButti K."/>
            <person name="Lindquist E.A."/>
            <person name="Lipzen A."/>
            <person name="Lundell T."/>
            <person name="Morin E."/>
            <person name="Murat C."/>
            <person name="Sun H."/>
            <person name="Tunlid A."/>
            <person name="Henrissat B."/>
            <person name="Grigoriev I.V."/>
            <person name="Hibbett D.S."/>
            <person name="Martin F."/>
            <person name="Nordberg H.P."/>
            <person name="Cantor M.N."/>
            <person name="Hua S.X."/>
        </authorList>
    </citation>
    <scope>NUCLEOTIDE SEQUENCE [LARGE SCALE GENOMIC DNA]</scope>
    <source>
        <strain evidence="1 2">LaAM-08-1</strain>
    </source>
</reference>
<dbReference type="STRING" id="1095629.A0A0C9WUL3"/>
<dbReference type="OrthoDB" id="2676448at2759"/>
<proteinExistence type="predicted"/>
<sequence>KVSVRQYQCCLDTLEGLVVARMFELTRMNMSQTGYNLRKHIGNALRSRSVAIRAAVGRYNVAAATLTPPRQELCWDEVVEYAFLADFDLLRDARQDIRSRPWATPAARQAMDGYFKLLRAEEEIVQLNVEICRFITFMCDEDAELSTKEVEVGLTDPALAFQIQVQRSHITWFTPRHLKNIHDIGQLPGFSGNLS</sequence>
<keyword evidence="2" id="KW-1185">Reference proteome</keyword>
<dbReference type="EMBL" id="KN838737">
    <property type="protein sequence ID" value="KIJ95945.1"/>
    <property type="molecule type" value="Genomic_DNA"/>
</dbReference>
<dbReference type="HOGENOM" id="CLU_013084_0_2_1"/>
<feature type="non-terminal residue" evidence="1">
    <location>
        <position position="195"/>
    </location>
</feature>
<feature type="non-terminal residue" evidence="1">
    <location>
        <position position="1"/>
    </location>
</feature>
<evidence type="ECO:0000313" key="2">
    <source>
        <dbReference type="Proteomes" id="UP000054477"/>
    </source>
</evidence>